<name>A0A813M4W7_POLGL</name>
<dbReference type="EMBL" id="CAJNNW010037669">
    <property type="protein sequence ID" value="CAE8743714.1"/>
    <property type="molecule type" value="Genomic_DNA"/>
</dbReference>
<evidence type="ECO:0000313" key="1">
    <source>
        <dbReference type="EMBL" id="CAE8743714.1"/>
    </source>
</evidence>
<evidence type="ECO:0000313" key="2">
    <source>
        <dbReference type="Proteomes" id="UP000626109"/>
    </source>
</evidence>
<protein>
    <submittedName>
        <fullName evidence="1">Uncharacterized protein</fullName>
    </submittedName>
</protein>
<sequence>MMAANLGAAEVWDYSLRNLDHYQTRLPPGVISRYVPPGYARILDFGIDEGSADQNQSAVFFLGNWRWRPEDVRQMYEAAIGSRLTFGDAEAWTPEDYKPLLTKYPFQLNIHHNQTLGQSDRPMEAFRMALLLSNKACVISSPVHPDDQVIWQQFVKFVQPEDTGETVRDLLQQSLLQCRMDHYQRFRAEGSMANIVRKSGLLDALRGPQILMQKSSQAQKTSSRSAFVPTQGFVGSLSAALDEVCTEDYYQPSDFEAQFHTNALAWTRDEKELCEKLGQPAKQWMDQNKAGRLTDASVFSRLCKKGHAVQLIEPLAGILRDPRFLCPGFEPSLEFSIEWLVLADDKVLPRPGSKLNSKRLFFDAGGSHFMDAMHFFTSAYQQRGVLFDHAFVWEAEKQGQEAYWSGVPVEVRQFWEPRVTFYDGVPVSAEPGDQNNPVERIYELCGPDDFCAFKLDIDTPSVELAIVQQLISSPKKTAKSLNELFFEHHVHGLMQKYGWAGAGPGINGTFLDSYDLFSKLRRIGVRAHSWI</sequence>
<accession>A0A813M4W7</accession>
<proteinExistence type="predicted"/>
<gene>
    <name evidence="1" type="ORF">PGLA2088_LOCUS51539</name>
</gene>
<reference evidence="1" key="1">
    <citation type="submission" date="2021-02" db="EMBL/GenBank/DDBJ databases">
        <authorList>
            <person name="Dougan E. K."/>
            <person name="Rhodes N."/>
            <person name="Thang M."/>
            <person name="Chan C."/>
        </authorList>
    </citation>
    <scope>NUCLEOTIDE SEQUENCE</scope>
</reference>
<comment type="caution">
    <text evidence="1">The sequence shown here is derived from an EMBL/GenBank/DDBJ whole genome shotgun (WGS) entry which is preliminary data.</text>
</comment>
<organism evidence="1 2">
    <name type="scientific">Polarella glacialis</name>
    <name type="common">Dinoflagellate</name>
    <dbReference type="NCBI Taxonomy" id="89957"/>
    <lineage>
        <taxon>Eukaryota</taxon>
        <taxon>Sar</taxon>
        <taxon>Alveolata</taxon>
        <taxon>Dinophyceae</taxon>
        <taxon>Suessiales</taxon>
        <taxon>Suessiaceae</taxon>
        <taxon>Polarella</taxon>
    </lineage>
</organism>
<dbReference type="Proteomes" id="UP000626109">
    <property type="component" value="Unassembled WGS sequence"/>
</dbReference>
<dbReference type="AlphaFoldDB" id="A0A813M4W7"/>